<proteinExistence type="predicted"/>
<dbReference type="AlphaFoldDB" id="A0AAD7RRG5"/>
<evidence type="ECO:0000313" key="3">
    <source>
        <dbReference type="Proteomes" id="UP001221898"/>
    </source>
</evidence>
<reference evidence="2" key="1">
    <citation type="journal article" date="2023" name="Science">
        <title>Genome structures resolve the early diversification of teleost fishes.</title>
        <authorList>
            <person name="Parey E."/>
            <person name="Louis A."/>
            <person name="Montfort J."/>
            <person name="Bouchez O."/>
            <person name="Roques C."/>
            <person name="Iampietro C."/>
            <person name="Lluch J."/>
            <person name="Castinel A."/>
            <person name="Donnadieu C."/>
            <person name="Desvignes T."/>
            <person name="Floi Bucao C."/>
            <person name="Jouanno E."/>
            <person name="Wen M."/>
            <person name="Mejri S."/>
            <person name="Dirks R."/>
            <person name="Jansen H."/>
            <person name="Henkel C."/>
            <person name="Chen W.J."/>
            <person name="Zahm M."/>
            <person name="Cabau C."/>
            <person name="Klopp C."/>
            <person name="Thompson A.W."/>
            <person name="Robinson-Rechavi M."/>
            <person name="Braasch I."/>
            <person name="Lecointre G."/>
            <person name="Bobe J."/>
            <person name="Postlethwait J.H."/>
            <person name="Berthelot C."/>
            <person name="Roest Crollius H."/>
            <person name="Guiguen Y."/>
        </authorList>
    </citation>
    <scope>NUCLEOTIDE SEQUENCE</scope>
    <source>
        <strain evidence="2">NC1722</strain>
    </source>
</reference>
<feature type="region of interest" description="Disordered" evidence="1">
    <location>
        <begin position="157"/>
        <end position="197"/>
    </location>
</feature>
<evidence type="ECO:0000313" key="2">
    <source>
        <dbReference type="EMBL" id="KAJ8389063.1"/>
    </source>
</evidence>
<sequence>MRLEGACFSASSNKESLEHPESSAAEQKKFLNHLKALCDLVKDDKVVNPFKEMGPDFITLDTGEVMDHEISNCLREAPNIGKAMFMEFVRDRIEKATKPLSDVIPRANLFTFTNRPPVDLKKGANKLGSAKANTALVTKLFLSLQARPDSDIDEFFKHENQREPPSLSDQGKLRSGTKSNILGCLPGMPDPGHCPAA</sequence>
<gene>
    <name evidence="2" type="ORF">AAFF_G00124600</name>
</gene>
<protein>
    <submittedName>
        <fullName evidence="2">Uncharacterized protein</fullName>
    </submittedName>
</protein>
<dbReference type="Proteomes" id="UP001221898">
    <property type="component" value="Unassembled WGS sequence"/>
</dbReference>
<feature type="region of interest" description="Disordered" evidence="1">
    <location>
        <begin position="1"/>
        <end position="23"/>
    </location>
</feature>
<dbReference type="PANTHER" id="PTHR47018">
    <property type="entry name" value="CXC DOMAIN-CONTAINING PROTEIN-RELATED"/>
    <property type="match status" value="1"/>
</dbReference>
<dbReference type="PANTHER" id="PTHR47018:SF4">
    <property type="match status" value="1"/>
</dbReference>
<organism evidence="2 3">
    <name type="scientific">Aldrovandia affinis</name>
    <dbReference type="NCBI Taxonomy" id="143900"/>
    <lineage>
        <taxon>Eukaryota</taxon>
        <taxon>Metazoa</taxon>
        <taxon>Chordata</taxon>
        <taxon>Craniata</taxon>
        <taxon>Vertebrata</taxon>
        <taxon>Euteleostomi</taxon>
        <taxon>Actinopterygii</taxon>
        <taxon>Neopterygii</taxon>
        <taxon>Teleostei</taxon>
        <taxon>Notacanthiformes</taxon>
        <taxon>Halosauridae</taxon>
        <taxon>Aldrovandia</taxon>
    </lineage>
</organism>
<accession>A0AAD7RRG5</accession>
<dbReference type="EMBL" id="JAINUG010000187">
    <property type="protein sequence ID" value="KAJ8389063.1"/>
    <property type="molecule type" value="Genomic_DNA"/>
</dbReference>
<keyword evidence="3" id="KW-1185">Reference proteome</keyword>
<name>A0AAD7RRG5_9TELE</name>
<comment type="caution">
    <text evidence="2">The sequence shown here is derived from an EMBL/GenBank/DDBJ whole genome shotgun (WGS) entry which is preliminary data.</text>
</comment>
<evidence type="ECO:0000256" key="1">
    <source>
        <dbReference type="SAM" id="MobiDB-lite"/>
    </source>
</evidence>